<organism evidence="2 3">
    <name type="scientific">Treponema bryantii</name>
    <dbReference type="NCBI Taxonomy" id="163"/>
    <lineage>
        <taxon>Bacteria</taxon>
        <taxon>Pseudomonadati</taxon>
        <taxon>Spirochaetota</taxon>
        <taxon>Spirochaetia</taxon>
        <taxon>Spirochaetales</taxon>
        <taxon>Treponemataceae</taxon>
        <taxon>Treponema</taxon>
    </lineage>
</organism>
<dbReference type="SUPFAM" id="SSF55729">
    <property type="entry name" value="Acyl-CoA N-acyltransferases (Nat)"/>
    <property type="match status" value="1"/>
</dbReference>
<protein>
    <submittedName>
        <fullName evidence="2">Protein N-acetyltransferase, RimJ/RimL family</fullName>
    </submittedName>
</protein>
<gene>
    <name evidence="2" type="ORF">SAMN04487775_11328</name>
</gene>
<feature type="domain" description="N-acetyltransferase" evidence="1">
    <location>
        <begin position="2"/>
        <end position="144"/>
    </location>
</feature>
<dbReference type="AlphaFoldDB" id="A0A1I3NA15"/>
<keyword evidence="3" id="KW-1185">Reference proteome</keyword>
<dbReference type="PANTHER" id="PTHR43415">
    <property type="entry name" value="SPERMIDINE N(1)-ACETYLTRANSFERASE"/>
    <property type="match status" value="1"/>
</dbReference>
<evidence type="ECO:0000259" key="1">
    <source>
        <dbReference type="Pfam" id="PF13302"/>
    </source>
</evidence>
<dbReference type="InterPro" id="IPR000182">
    <property type="entry name" value="GNAT_dom"/>
</dbReference>
<dbReference type="Proteomes" id="UP000182737">
    <property type="component" value="Unassembled WGS sequence"/>
</dbReference>
<name>A0A1I3NA15_9SPIR</name>
<dbReference type="Pfam" id="PF13302">
    <property type="entry name" value="Acetyltransf_3"/>
    <property type="match status" value="1"/>
</dbReference>
<dbReference type="EMBL" id="FORI01000013">
    <property type="protein sequence ID" value="SFJ06019.1"/>
    <property type="molecule type" value="Genomic_DNA"/>
</dbReference>
<dbReference type="GO" id="GO:0016747">
    <property type="term" value="F:acyltransferase activity, transferring groups other than amino-acyl groups"/>
    <property type="evidence" value="ECO:0007669"/>
    <property type="project" value="InterPro"/>
</dbReference>
<evidence type="ECO:0000313" key="2">
    <source>
        <dbReference type="EMBL" id="SFJ06019.1"/>
    </source>
</evidence>
<dbReference type="PANTHER" id="PTHR43415:SF3">
    <property type="entry name" value="GNAT-FAMILY ACETYLTRANSFERASE"/>
    <property type="match status" value="1"/>
</dbReference>
<sequence length="178" mass="20705">MRIVLRPIKLEDGANIVKWRNTPSVRAHCINQNPITLESNEEFFHKNVETGIYQQFIVEHDADDLGVAYYPISTVYLKDIDHTNKTCELCIFTSDDEEWNSESQSIAVRMLLDKAFNELNMHKVYSFVFYKFLDEAGLLENAGFSKETILNKEAVNADGVYEDIVRFAITDEEWRKKK</sequence>
<dbReference type="InterPro" id="IPR016181">
    <property type="entry name" value="Acyl_CoA_acyltransferase"/>
</dbReference>
<dbReference type="OrthoDB" id="893030at2"/>
<dbReference type="RefSeq" id="WP_074933601.1">
    <property type="nucleotide sequence ID" value="NZ_FORI01000013.1"/>
</dbReference>
<evidence type="ECO:0000313" key="3">
    <source>
        <dbReference type="Proteomes" id="UP000182737"/>
    </source>
</evidence>
<accession>A0A1I3NA15</accession>
<reference evidence="3" key="1">
    <citation type="submission" date="2016-10" db="EMBL/GenBank/DDBJ databases">
        <authorList>
            <person name="Varghese N."/>
            <person name="Submissions S."/>
        </authorList>
    </citation>
    <scope>NUCLEOTIDE SEQUENCE [LARGE SCALE GENOMIC DNA]</scope>
    <source>
        <strain evidence="3">XBD1002</strain>
    </source>
</reference>
<keyword evidence="2" id="KW-0808">Transferase</keyword>
<proteinExistence type="predicted"/>
<dbReference type="Gene3D" id="3.40.630.30">
    <property type="match status" value="1"/>
</dbReference>